<dbReference type="EnsemblMetazoa" id="PPA43237.1">
    <property type="protein sequence ID" value="PPA43237.1"/>
    <property type="gene ID" value="WBGene00281606"/>
</dbReference>
<sequence length="100" mass="10824">MDCCPALIQTLTSSEFPDGVMTFTYNSNACRSTVSLFCTSGDPAYNLDVAIVANRMEFLDFQRTSVTFPGKCIGGTWFMGTPPLAIATIECRLSNPSPNP</sequence>
<dbReference type="OrthoDB" id="5851039at2759"/>
<evidence type="ECO:0000313" key="1">
    <source>
        <dbReference type="EnsemblMetazoa" id="PPA43237.1"/>
    </source>
</evidence>
<reference evidence="1" key="2">
    <citation type="submission" date="2022-06" db="UniProtKB">
        <authorList>
            <consortium name="EnsemblMetazoa"/>
        </authorList>
    </citation>
    <scope>IDENTIFICATION</scope>
    <source>
        <strain evidence="1">PS312</strain>
    </source>
</reference>
<keyword evidence="2" id="KW-1185">Reference proteome</keyword>
<dbReference type="Proteomes" id="UP000005239">
    <property type="component" value="Unassembled WGS sequence"/>
</dbReference>
<organism evidence="1 2">
    <name type="scientific">Pristionchus pacificus</name>
    <name type="common">Parasitic nematode worm</name>
    <dbReference type="NCBI Taxonomy" id="54126"/>
    <lineage>
        <taxon>Eukaryota</taxon>
        <taxon>Metazoa</taxon>
        <taxon>Ecdysozoa</taxon>
        <taxon>Nematoda</taxon>
        <taxon>Chromadorea</taxon>
        <taxon>Rhabditida</taxon>
        <taxon>Rhabditina</taxon>
        <taxon>Diplogasteromorpha</taxon>
        <taxon>Diplogasteroidea</taxon>
        <taxon>Neodiplogasteridae</taxon>
        <taxon>Pristionchus</taxon>
    </lineage>
</organism>
<accession>A0A8R1UXN8</accession>
<proteinExistence type="predicted"/>
<dbReference type="AlphaFoldDB" id="A0A2A6CDC9"/>
<name>A0A2A6CDC9_PRIPA</name>
<accession>A0A2A6CDC9</accession>
<protein>
    <submittedName>
        <fullName evidence="1">Uncharacterized protein</fullName>
    </submittedName>
</protein>
<reference evidence="2" key="1">
    <citation type="journal article" date="2008" name="Nat. Genet.">
        <title>The Pristionchus pacificus genome provides a unique perspective on nematode lifestyle and parasitism.</title>
        <authorList>
            <person name="Dieterich C."/>
            <person name="Clifton S.W."/>
            <person name="Schuster L.N."/>
            <person name="Chinwalla A."/>
            <person name="Delehaunty K."/>
            <person name="Dinkelacker I."/>
            <person name="Fulton L."/>
            <person name="Fulton R."/>
            <person name="Godfrey J."/>
            <person name="Minx P."/>
            <person name="Mitreva M."/>
            <person name="Roeseler W."/>
            <person name="Tian H."/>
            <person name="Witte H."/>
            <person name="Yang S.P."/>
            <person name="Wilson R.K."/>
            <person name="Sommer R.J."/>
        </authorList>
    </citation>
    <scope>NUCLEOTIDE SEQUENCE [LARGE SCALE GENOMIC DNA]</scope>
    <source>
        <strain evidence="2">PS312</strain>
    </source>
</reference>
<evidence type="ECO:0000313" key="2">
    <source>
        <dbReference type="Proteomes" id="UP000005239"/>
    </source>
</evidence>
<gene>
    <name evidence="1" type="primary">WBGene00281606</name>
</gene>